<evidence type="ECO:0000313" key="3">
    <source>
        <dbReference type="EMBL" id="MFC0686309.1"/>
    </source>
</evidence>
<protein>
    <recommendedName>
        <fullName evidence="5">PsiF repeat-containing protein</fullName>
    </recommendedName>
</protein>
<evidence type="ECO:0000256" key="2">
    <source>
        <dbReference type="SAM" id="SignalP"/>
    </source>
</evidence>
<dbReference type="RefSeq" id="WP_267221831.1">
    <property type="nucleotide sequence ID" value="NZ_JAPCWC010000012.1"/>
</dbReference>
<evidence type="ECO:0008006" key="5">
    <source>
        <dbReference type="Google" id="ProtNLM"/>
    </source>
</evidence>
<sequence>MFRKIVAAAAIASLMGVTPAMAASTCRNAQGKFIKCQTAPVKKKAAPANVAKGKDGKCRFSSGPKKGQFTKCS</sequence>
<evidence type="ECO:0000256" key="1">
    <source>
        <dbReference type="SAM" id="MobiDB-lite"/>
    </source>
</evidence>
<gene>
    <name evidence="3" type="ORF">ACFFF8_17110</name>
</gene>
<comment type="caution">
    <text evidence="3">The sequence shown here is derived from an EMBL/GenBank/DDBJ whole genome shotgun (WGS) entry which is preliminary data.</text>
</comment>
<keyword evidence="4" id="KW-1185">Reference proteome</keyword>
<keyword evidence="2" id="KW-0732">Signal</keyword>
<dbReference type="EMBL" id="JBHLTM010000064">
    <property type="protein sequence ID" value="MFC0686309.1"/>
    <property type="molecule type" value="Genomic_DNA"/>
</dbReference>
<dbReference type="Proteomes" id="UP001589858">
    <property type="component" value="Unassembled WGS sequence"/>
</dbReference>
<feature type="region of interest" description="Disordered" evidence="1">
    <location>
        <begin position="53"/>
        <end position="73"/>
    </location>
</feature>
<organism evidence="3 4">
    <name type="scientific">Novosphingobium clariflavum</name>
    <dbReference type="NCBI Taxonomy" id="2029884"/>
    <lineage>
        <taxon>Bacteria</taxon>
        <taxon>Pseudomonadati</taxon>
        <taxon>Pseudomonadota</taxon>
        <taxon>Alphaproteobacteria</taxon>
        <taxon>Sphingomonadales</taxon>
        <taxon>Sphingomonadaceae</taxon>
        <taxon>Novosphingobium</taxon>
    </lineage>
</organism>
<proteinExistence type="predicted"/>
<reference evidence="3 4" key="1">
    <citation type="submission" date="2024-09" db="EMBL/GenBank/DDBJ databases">
        <authorList>
            <person name="Sun Q."/>
            <person name="Mori K."/>
        </authorList>
    </citation>
    <scope>NUCLEOTIDE SEQUENCE [LARGE SCALE GENOMIC DNA]</scope>
    <source>
        <strain evidence="3 4">CICC 11035S</strain>
    </source>
</reference>
<feature type="chain" id="PRO_5045494846" description="PsiF repeat-containing protein" evidence="2">
    <location>
        <begin position="23"/>
        <end position="73"/>
    </location>
</feature>
<name>A0ABV6SAQ5_9SPHN</name>
<accession>A0ABV6SAQ5</accession>
<feature type="signal peptide" evidence="2">
    <location>
        <begin position="1"/>
        <end position="22"/>
    </location>
</feature>
<evidence type="ECO:0000313" key="4">
    <source>
        <dbReference type="Proteomes" id="UP001589858"/>
    </source>
</evidence>